<dbReference type="RefSeq" id="WP_379042548.1">
    <property type="nucleotide sequence ID" value="NZ_JBHULZ010000002.1"/>
</dbReference>
<keyword evidence="2" id="KW-1185">Reference proteome</keyword>
<comment type="caution">
    <text evidence="1">The sequence shown here is derived from an EMBL/GenBank/DDBJ whole genome shotgun (WGS) entry which is preliminary data.</text>
</comment>
<reference evidence="2" key="1">
    <citation type="journal article" date="2019" name="Int. J. Syst. Evol. Microbiol.">
        <title>The Global Catalogue of Microorganisms (GCM) 10K type strain sequencing project: providing services to taxonomists for standard genome sequencing and annotation.</title>
        <authorList>
            <consortium name="The Broad Institute Genomics Platform"/>
            <consortium name="The Broad Institute Genome Sequencing Center for Infectious Disease"/>
            <person name="Wu L."/>
            <person name="Ma J."/>
        </authorList>
    </citation>
    <scope>NUCLEOTIDE SEQUENCE [LARGE SCALE GENOMIC DNA]</scope>
    <source>
        <strain evidence="2">KCTC 42255</strain>
    </source>
</reference>
<dbReference type="SUPFAM" id="SSF50475">
    <property type="entry name" value="FMN-binding split barrel"/>
    <property type="match status" value="1"/>
</dbReference>
<accession>A0ABW5SA70</accession>
<protein>
    <submittedName>
        <fullName evidence="1">FMN-binding negative transcriptional regulator</fullName>
    </submittedName>
</protein>
<gene>
    <name evidence="1" type="ORF">ACFSQ0_00390</name>
</gene>
<dbReference type="PIRSF" id="PIRSF010372">
    <property type="entry name" value="PaiB"/>
    <property type="match status" value="1"/>
</dbReference>
<evidence type="ECO:0000313" key="1">
    <source>
        <dbReference type="EMBL" id="MFD2696444.1"/>
    </source>
</evidence>
<dbReference type="PANTHER" id="PTHR35802:SF1">
    <property type="entry name" value="PROTEASE SYNTHASE AND SPORULATION PROTEIN PAI 2"/>
    <property type="match status" value="1"/>
</dbReference>
<dbReference type="InterPro" id="IPR012349">
    <property type="entry name" value="Split_barrel_FMN-bd"/>
</dbReference>
<dbReference type="PANTHER" id="PTHR35802">
    <property type="entry name" value="PROTEASE SYNTHASE AND SPORULATION PROTEIN PAI 2"/>
    <property type="match status" value="1"/>
</dbReference>
<sequence length="203" mass="23672">MYYPKAYQKKDKSYIFDFIKAYPFSSMVIQGEELLATHIPIMLEGNADEFKLIGHIAKSNPQFEYLKSGTEALFIFQGPQAYVSSSWYPHKDISTWDYSAVHINAKLIPRSQRQLEKDLKILVNHFESRQENPLYYQDLPRNLIEEHLPLILGFQAIPLKIQAIAKYHQKQSQETQIEVCKHLSKKKNTKEVAEAISNENRLK</sequence>
<dbReference type="EMBL" id="JBHULZ010000002">
    <property type="protein sequence ID" value="MFD2696444.1"/>
    <property type="molecule type" value="Genomic_DNA"/>
</dbReference>
<dbReference type="Pfam" id="PF04299">
    <property type="entry name" value="FMN_bind_2"/>
    <property type="match status" value="1"/>
</dbReference>
<evidence type="ECO:0000313" key="2">
    <source>
        <dbReference type="Proteomes" id="UP001597357"/>
    </source>
</evidence>
<proteinExistence type="predicted"/>
<dbReference type="InterPro" id="IPR007396">
    <property type="entry name" value="TR_PAI2-type"/>
</dbReference>
<dbReference type="Proteomes" id="UP001597357">
    <property type="component" value="Unassembled WGS sequence"/>
</dbReference>
<organism evidence="1 2">
    <name type="scientific">Mesonia sediminis</name>
    <dbReference type="NCBI Taxonomy" id="1703946"/>
    <lineage>
        <taxon>Bacteria</taxon>
        <taxon>Pseudomonadati</taxon>
        <taxon>Bacteroidota</taxon>
        <taxon>Flavobacteriia</taxon>
        <taxon>Flavobacteriales</taxon>
        <taxon>Flavobacteriaceae</taxon>
        <taxon>Mesonia</taxon>
    </lineage>
</organism>
<dbReference type="Gene3D" id="2.30.110.10">
    <property type="entry name" value="Electron Transport, Fmn-binding Protein, Chain A"/>
    <property type="match status" value="1"/>
</dbReference>
<name>A0ABW5SA70_9FLAO</name>